<evidence type="ECO:0000256" key="1">
    <source>
        <dbReference type="SAM" id="SignalP"/>
    </source>
</evidence>
<comment type="caution">
    <text evidence="2">The sequence shown here is derived from an EMBL/GenBank/DDBJ whole genome shotgun (WGS) entry which is preliminary data.</text>
</comment>
<reference evidence="2 3" key="1">
    <citation type="submission" date="2018-01" db="EMBL/GenBank/DDBJ databases">
        <title>Denitrification phenotypes of diverse strains of Pseudomonas stutzeri.</title>
        <authorList>
            <person name="Milligan D.A."/>
            <person name="Bergaust L."/>
            <person name="Bakken L.R."/>
            <person name="Frostegard A."/>
        </authorList>
    </citation>
    <scope>NUCLEOTIDE SEQUENCE [LARGE SCALE GENOMIC DNA]</scope>
    <source>
        <strain evidence="2 3">CCUG 44592</strain>
    </source>
</reference>
<accession>A0A2N8RB36</accession>
<dbReference type="InterPro" id="IPR058087">
    <property type="entry name" value="XAC2610_dom"/>
</dbReference>
<gene>
    <name evidence="2" type="ORF">CXK99_17625</name>
</gene>
<feature type="signal peptide" evidence="1">
    <location>
        <begin position="1"/>
        <end position="19"/>
    </location>
</feature>
<dbReference type="EMBL" id="POUM01000016">
    <property type="protein sequence ID" value="PNF58300.1"/>
    <property type="molecule type" value="Genomic_DNA"/>
</dbReference>
<evidence type="ECO:0000313" key="2">
    <source>
        <dbReference type="EMBL" id="PNF58300.1"/>
    </source>
</evidence>
<protein>
    <submittedName>
        <fullName evidence="2">Uncharacterized protein</fullName>
    </submittedName>
</protein>
<feature type="chain" id="PRO_5014841365" evidence="1">
    <location>
        <begin position="20"/>
        <end position="286"/>
    </location>
</feature>
<dbReference type="Proteomes" id="UP000236003">
    <property type="component" value="Unassembled WGS sequence"/>
</dbReference>
<keyword evidence="1" id="KW-0732">Signal</keyword>
<dbReference type="NCBIfam" id="NF047539">
    <property type="entry name" value="XAC2610_fam"/>
    <property type="match status" value="1"/>
</dbReference>
<dbReference type="AlphaFoldDB" id="A0A2N8RB36"/>
<proteinExistence type="predicted"/>
<dbReference type="RefSeq" id="WP_102821305.1">
    <property type="nucleotide sequence ID" value="NZ_JAMOHR010000015.1"/>
</dbReference>
<organism evidence="2 3">
    <name type="scientific">Stutzerimonas stutzeri</name>
    <name type="common">Pseudomonas stutzeri</name>
    <dbReference type="NCBI Taxonomy" id="316"/>
    <lineage>
        <taxon>Bacteria</taxon>
        <taxon>Pseudomonadati</taxon>
        <taxon>Pseudomonadota</taxon>
        <taxon>Gammaproteobacteria</taxon>
        <taxon>Pseudomonadales</taxon>
        <taxon>Pseudomonadaceae</taxon>
        <taxon>Stutzerimonas</taxon>
    </lineage>
</organism>
<sequence>MKRIIVAILALAYVHVSHAENASVTEILAYKGKIAGSDIFMTLSESNGGIAGGYYYTKYGATIPLRGSIENNHITLTEKTASSEAKITAEINKRLIQGIWKSDKASHSFHASALSKSYKNLIGGIDVFKNNESTNIVIKFIDGRSQAFEIETLTDTISIVFEDHNFDGLPDLRVLETSNGSNMTYIVWTYDPSKRKFEHSKEMSMLSSPKVLHSEKAILSLSRDGCCRYIASKSVSNEKHSAEFEYEKLRGVERVTDVRTNTTITNSISQEEFEQKYLTPMGADGL</sequence>
<evidence type="ECO:0000313" key="3">
    <source>
        <dbReference type="Proteomes" id="UP000236003"/>
    </source>
</evidence>
<name>A0A2N8RB36_STUST</name>